<dbReference type="Proteomes" id="UP000313359">
    <property type="component" value="Unassembled WGS sequence"/>
</dbReference>
<protein>
    <submittedName>
        <fullName evidence="1">Uncharacterized protein</fullName>
    </submittedName>
</protein>
<evidence type="ECO:0000313" key="2">
    <source>
        <dbReference type="Proteomes" id="UP000313359"/>
    </source>
</evidence>
<name>A0A5C2ST22_9APHY</name>
<proteinExistence type="predicted"/>
<dbReference type="OrthoDB" id="3146759at2759"/>
<accession>A0A5C2ST22</accession>
<sequence length="100" mass="11173">MCFNIISYVEWACGFRRCTGRHPLDCRRTICRLSDMHKTGVHDCDNTCTGSATEDHHIVTDTYSAVCEQCKQAGRDEHPGVRKGGASSGIPMRYLTTNYA</sequence>
<dbReference type="AlphaFoldDB" id="A0A5C2ST22"/>
<keyword evidence="2" id="KW-1185">Reference proteome</keyword>
<reference evidence="1" key="1">
    <citation type="journal article" date="2018" name="Genome Biol. Evol.">
        <title>Genomics and development of Lentinus tigrinus, a white-rot wood-decaying mushroom with dimorphic fruiting bodies.</title>
        <authorList>
            <person name="Wu B."/>
            <person name="Xu Z."/>
            <person name="Knudson A."/>
            <person name="Carlson A."/>
            <person name="Chen N."/>
            <person name="Kovaka S."/>
            <person name="LaButti K."/>
            <person name="Lipzen A."/>
            <person name="Pennachio C."/>
            <person name="Riley R."/>
            <person name="Schakwitz W."/>
            <person name="Umezawa K."/>
            <person name="Ohm R.A."/>
            <person name="Grigoriev I.V."/>
            <person name="Nagy L.G."/>
            <person name="Gibbons J."/>
            <person name="Hibbett D."/>
        </authorList>
    </citation>
    <scope>NUCLEOTIDE SEQUENCE [LARGE SCALE GENOMIC DNA]</scope>
    <source>
        <strain evidence="1">ALCF2SS1-6</strain>
    </source>
</reference>
<organism evidence="1 2">
    <name type="scientific">Lentinus tigrinus ALCF2SS1-6</name>
    <dbReference type="NCBI Taxonomy" id="1328759"/>
    <lineage>
        <taxon>Eukaryota</taxon>
        <taxon>Fungi</taxon>
        <taxon>Dikarya</taxon>
        <taxon>Basidiomycota</taxon>
        <taxon>Agaricomycotina</taxon>
        <taxon>Agaricomycetes</taxon>
        <taxon>Polyporales</taxon>
        <taxon>Polyporaceae</taxon>
        <taxon>Lentinus</taxon>
    </lineage>
</organism>
<dbReference type="EMBL" id="ML122254">
    <property type="protein sequence ID" value="RPD64506.1"/>
    <property type="molecule type" value="Genomic_DNA"/>
</dbReference>
<gene>
    <name evidence="1" type="ORF">L227DRAFT_572039</name>
</gene>
<evidence type="ECO:0000313" key="1">
    <source>
        <dbReference type="EMBL" id="RPD64506.1"/>
    </source>
</evidence>